<accession>A0AAU7AWP2</accession>
<feature type="region of interest" description="Disordered" evidence="1">
    <location>
        <begin position="1"/>
        <end position="22"/>
    </location>
</feature>
<reference evidence="3" key="1">
    <citation type="submission" date="2022-12" db="EMBL/GenBank/DDBJ databases">
        <title>Paraconexibacter alkalitolerans sp. nov. and Baekduia alba sp. nov., isolated from soil and emended description of the genera Paraconexibacter (Chun et al., 2020) and Baekduia (An et al., 2020).</title>
        <authorList>
            <person name="Vieira S."/>
            <person name="Huber K.J."/>
            <person name="Geppert A."/>
            <person name="Wolf J."/>
            <person name="Neumann-Schaal M."/>
            <person name="Muesken M."/>
            <person name="Overmann J."/>
        </authorList>
    </citation>
    <scope>NUCLEOTIDE SEQUENCE</scope>
    <source>
        <strain evidence="3">AEG42_29</strain>
    </source>
</reference>
<name>A0AAU7AWP2_9ACTN</name>
<dbReference type="RefSeq" id="WP_354697349.1">
    <property type="nucleotide sequence ID" value="NZ_CP114014.1"/>
</dbReference>
<feature type="transmembrane region" description="Helical" evidence="2">
    <location>
        <begin position="32"/>
        <end position="52"/>
    </location>
</feature>
<proteinExistence type="predicted"/>
<keyword evidence="2" id="KW-0812">Transmembrane</keyword>
<evidence type="ECO:0000256" key="1">
    <source>
        <dbReference type="SAM" id="MobiDB-lite"/>
    </source>
</evidence>
<protein>
    <submittedName>
        <fullName evidence="3">Uncharacterized protein</fullName>
    </submittedName>
</protein>
<dbReference type="EMBL" id="CP114014">
    <property type="protein sequence ID" value="XAY06109.1"/>
    <property type="molecule type" value="Genomic_DNA"/>
</dbReference>
<keyword evidence="2" id="KW-1133">Transmembrane helix</keyword>
<dbReference type="AlphaFoldDB" id="A0AAU7AWP2"/>
<gene>
    <name evidence="3" type="ORF">DSM112329_02972</name>
</gene>
<sequence length="53" mass="5784">MDDEDDWVGTPPEGRVTRDRSDPSYWQRSFPAVNVALGLLGVLVVVVIVLAAT</sequence>
<dbReference type="KEGG" id="parq:DSM112329_02972"/>
<keyword evidence="2" id="KW-0472">Membrane</keyword>
<evidence type="ECO:0000313" key="3">
    <source>
        <dbReference type="EMBL" id="XAY06109.1"/>
    </source>
</evidence>
<organism evidence="3">
    <name type="scientific">Paraconexibacter sp. AEG42_29</name>
    <dbReference type="NCBI Taxonomy" id="2997339"/>
    <lineage>
        <taxon>Bacteria</taxon>
        <taxon>Bacillati</taxon>
        <taxon>Actinomycetota</taxon>
        <taxon>Thermoleophilia</taxon>
        <taxon>Solirubrobacterales</taxon>
        <taxon>Paraconexibacteraceae</taxon>
        <taxon>Paraconexibacter</taxon>
    </lineage>
</organism>
<evidence type="ECO:0000256" key="2">
    <source>
        <dbReference type="SAM" id="Phobius"/>
    </source>
</evidence>